<sequence>MHAVRMRGFSLVSAIFLLIVLAALGVAMVTISTTQHQSSSLDIEGVRAYQAAKAGIEWGVYQKLPPRNSCATLSTVTIPRFTVIVSCDQGEAGTAVIKAVACNFPVNNSCDQPSNNPDYVKRILEVRL</sequence>
<organism evidence="1 2">
    <name type="scientific">Oxalicibacterium solurbis</name>
    <dbReference type="NCBI Taxonomy" id="69280"/>
    <lineage>
        <taxon>Bacteria</taxon>
        <taxon>Pseudomonadati</taxon>
        <taxon>Pseudomonadota</taxon>
        <taxon>Betaproteobacteria</taxon>
        <taxon>Burkholderiales</taxon>
        <taxon>Oxalobacteraceae</taxon>
        <taxon>Oxalicibacterium</taxon>
    </lineage>
</organism>
<dbReference type="Proteomes" id="UP000627205">
    <property type="component" value="Unassembled WGS sequence"/>
</dbReference>
<reference evidence="1" key="1">
    <citation type="journal article" date="2014" name="Int. J. Syst. Evol. Microbiol.">
        <title>Complete genome sequence of Corynebacterium casei LMG S-19264T (=DSM 44701T), isolated from a smear-ripened cheese.</title>
        <authorList>
            <consortium name="US DOE Joint Genome Institute (JGI-PGF)"/>
            <person name="Walter F."/>
            <person name="Albersmeier A."/>
            <person name="Kalinowski J."/>
            <person name="Ruckert C."/>
        </authorList>
    </citation>
    <scope>NUCLEOTIDE SEQUENCE</scope>
    <source>
        <strain evidence="1">CCM 7664</strain>
    </source>
</reference>
<evidence type="ECO:0000313" key="1">
    <source>
        <dbReference type="EMBL" id="GGI53092.1"/>
    </source>
</evidence>
<protein>
    <recommendedName>
        <fullName evidence="3">Agglutinin biogenesis protein MshP</fullName>
    </recommendedName>
</protein>
<proteinExistence type="predicted"/>
<name>A0A8J3AUE2_9BURK</name>
<accession>A0A8J3AUE2</accession>
<evidence type="ECO:0008006" key="3">
    <source>
        <dbReference type="Google" id="ProtNLM"/>
    </source>
</evidence>
<dbReference type="EMBL" id="BMDP01000001">
    <property type="protein sequence ID" value="GGI53092.1"/>
    <property type="molecule type" value="Genomic_DNA"/>
</dbReference>
<keyword evidence="2" id="KW-1185">Reference proteome</keyword>
<gene>
    <name evidence="1" type="ORF">GCM10011430_02660</name>
</gene>
<dbReference type="AlphaFoldDB" id="A0A8J3AUE2"/>
<comment type="caution">
    <text evidence="1">The sequence shown here is derived from an EMBL/GenBank/DDBJ whole genome shotgun (WGS) entry which is preliminary data.</text>
</comment>
<evidence type="ECO:0000313" key="2">
    <source>
        <dbReference type="Proteomes" id="UP000627205"/>
    </source>
</evidence>
<reference evidence="1" key="2">
    <citation type="submission" date="2020-09" db="EMBL/GenBank/DDBJ databases">
        <authorList>
            <person name="Sun Q."/>
            <person name="Sedlacek I."/>
        </authorList>
    </citation>
    <scope>NUCLEOTIDE SEQUENCE</scope>
    <source>
        <strain evidence="1">CCM 7664</strain>
    </source>
</reference>